<dbReference type="RefSeq" id="WP_192910665.1">
    <property type="nucleotide sequence ID" value="NZ_CP062789.1"/>
</dbReference>
<dbReference type="AlphaFoldDB" id="A0A7L9IYF3"/>
<dbReference type="Proteomes" id="UP000593998">
    <property type="component" value="Chromosome"/>
</dbReference>
<gene>
    <name evidence="1" type="ORF">IGS73_13075</name>
</gene>
<sequence length="162" mass="17215">MGTAAPAEAVSPLPPGLHGWVTVGKNCDTFGNDTLTINGTGGNGAEPPNTGTRGIWIYITTSSTTLANARMTFYYPNSVAPLTWSAASGNSGWSVPVVSTVDPTIAGFTAHTTFYTGGWEFRNLPGTANDYSRARGGVPMGFVKRRRASGLGRWCRRGAWRR</sequence>
<accession>A0A7L9IYF3</accession>
<protein>
    <submittedName>
        <fullName evidence="1">Uncharacterized protein</fullName>
    </submittedName>
</protein>
<evidence type="ECO:0000313" key="1">
    <source>
        <dbReference type="EMBL" id="QOK22032.1"/>
    </source>
</evidence>
<organism evidence="1 2">
    <name type="scientific">Janibacter indicus</name>
    <dbReference type="NCBI Taxonomy" id="857417"/>
    <lineage>
        <taxon>Bacteria</taxon>
        <taxon>Bacillati</taxon>
        <taxon>Actinomycetota</taxon>
        <taxon>Actinomycetes</taxon>
        <taxon>Micrococcales</taxon>
        <taxon>Intrasporangiaceae</taxon>
        <taxon>Janibacter</taxon>
    </lineage>
</organism>
<name>A0A7L9IYF3_9MICO</name>
<evidence type="ECO:0000313" key="2">
    <source>
        <dbReference type="Proteomes" id="UP000593998"/>
    </source>
</evidence>
<reference evidence="1 2" key="1">
    <citation type="submission" date="2020-10" db="EMBL/GenBank/DDBJ databases">
        <title>Janibacter indicus TT2 genome sequence.</title>
        <authorList>
            <person name="Lee K."/>
            <person name="Ganzorig M."/>
        </authorList>
    </citation>
    <scope>NUCLEOTIDE SEQUENCE [LARGE SCALE GENOMIC DNA]</scope>
    <source>
        <strain evidence="1 2">TT2</strain>
    </source>
</reference>
<proteinExistence type="predicted"/>
<dbReference type="EMBL" id="CP062789">
    <property type="protein sequence ID" value="QOK22032.1"/>
    <property type="molecule type" value="Genomic_DNA"/>
</dbReference>